<evidence type="ECO:0000313" key="1">
    <source>
        <dbReference type="EMBL" id="MFD2467913.1"/>
    </source>
</evidence>
<comment type="caution">
    <text evidence="1">The sequence shown here is derived from an EMBL/GenBank/DDBJ whole genome shotgun (WGS) entry which is preliminary data.</text>
</comment>
<sequence length="98" mass="10772">MRALPASCWTDEIAGDVPATMILVSRWREIEIHRVDLDLGYASPDWPAGFVPYYLPHELAKKPGLRASVCRPGCRITQCSPGWSGRSGPGLPELPAWA</sequence>
<organism evidence="1 2">
    <name type="scientific">Amycolatopsis silviterrae</name>
    <dbReference type="NCBI Taxonomy" id="1656914"/>
    <lineage>
        <taxon>Bacteria</taxon>
        <taxon>Bacillati</taxon>
        <taxon>Actinomycetota</taxon>
        <taxon>Actinomycetes</taxon>
        <taxon>Pseudonocardiales</taxon>
        <taxon>Pseudonocardiaceae</taxon>
        <taxon>Amycolatopsis</taxon>
    </lineage>
</organism>
<reference evidence="2" key="1">
    <citation type="journal article" date="2019" name="Int. J. Syst. Evol. Microbiol.">
        <title>The Global Catalogue of Microorganisms (GCM) 10K type strain sequencing project: providing services to taxonomists for standard genome sequencing and annotation.</title>
        <authorList>
            <consortium name="The Broad Institute Genomics Platform"/>
            <consortium name="The Broad Institute Genome Sequencing Center for Infectious Disease"/>
            <person name="Wu L."/>
            <person name="Ma J."/>
        </authorList>
    </citation>
    <scope>NUCLEOTIDE SEQUENCE [LARGE SCALE GENOMIC DNA]</scope>
    <source>
        <strain evidence="2">CGMCC 4.7641</strain>
    </source>
</reference>
<gene>
    <name evidence="1" type="ORF">ACFSVL_10935</name>
</gene>
<dbReference type="EMBL" id="JBHUKS010000006">
    <property type="protein sequence ID" value="MFD2467913.1"/>
    <property type="molecule type" value="Genomic_DNA"/>
</dbReference>
<evidence type="ECO:0000313" key="2">
    <source>
        <dbReference type="Proteomes" id="UP001597483"/>
    </source>
</evidence>
<accession>A0ABW5H3S8</accession>
<dbReference type="RefSeq" id="WP_378303066.1">
    <property type="nucleotide sequence ID" value="NZ_JBHUKS010000006.1"/>
</dbReference>
<dbReference type="Proteomes" id="UP001597483">
    <property type="component" value="Unassembled WGS sequence"/>
</dbReference>
<protein>
    <submittedName>
        <fullName evidence="1">Uncharacterized protein</fullName>
    </submittedName>
</protein>
<keyword evidence="2" id="KW-1185">Reference proteome</keyword>
<proteinExistence type="predicted"/>
<dbReference type="InterPro" id="IPR034660">
    <property type="entry name" value="DinB/YfiT-like"/>
</dbReference>
<dbReference type="Gene3D" id="1.20.120.450">
    <property type="entry name" value="dinb family like domain"/>
    <property type="match status" value="1"/>
</dbReference>
<name>A0ABW5H3S8_9PSEU</name>